<dbReference type="PANTHER" id="PTHR38600:SF2">
    <property type="entry name" value="SLL0088 PROTEIN"/>
    <property type="match status" value="1"/>
</dbReference>
<dbReference type="PANTHER" id="PTHR38600">
    <property type="entry name" value="TRANSCRIPTIONAL REGULATORY PROTEIN"/>
    <property type="match status" value="1"/>
</dbReference>
<dbReference type="SMART" id="SM00418">
    <property type="entry name" value="HTH_ARSR"/>
    <property type="match status" value="1"/>
</dbReference>
<dbReference type="InterPro" id="IPR001845">
    <property type="entry name" value="HTH_ArsR_DNA-bd_dom"/>
</dbReference>
<evidence type="ECO:0000313" key="3">
    <source>
        <dbReference type="EMBL" id="MBL4927723.1"/>
    </source>
</evidence>
<sequence length="135" mass="14856">MVEQEDPLGDVLKAAGDPTRRAILTLLAQNGPTRVTEIAERFATSLNAISKHIMVLERAGLVSRRTVWRAHYIEATLGPLAGVEQWFAGLRSIWALRLEALDAVLTQEAPDGPRDDSRADPDRFADHPRPGGPRL</sequence>
<dbReference type="Pfam" id="PF12840">
    <property type="entry name" value="HTH_20"/>
    <property type="match status" value="1"/>
</dbReference>
<dbReference type="PROSITE" id="PS50987">
    <property type="entry name" value="HTH_ARSR_2"/>
    <property type="match status" value="1"/>
</dbReference>
<dbReference type="NCBIfam" id="NF033788">
    <property type="entry name" value="HTH_metalloreg"/>
    <property type="match status" value="1"/>
</dbReference>
<dbReference type="RefSeq" id="WP_202658872.1">
    <property type="nucleotide sequence ID" value="NZ_JAESVP010000003.1"/>
</dbReference>
<dbReference type="InterPro" id="IPR011991">
    <property type="entry name" value="ArsR-like_HTH"/>
</dbReference>
<protein>
    <submittedName>
        <fullName evidence="3">Winged helix-turn-helix transcriptional regulator</fullName>
    </submittedName>
</protein>
<dbReference type="Gene3D" id="1.10.10.10">
    <property type="entry name" value="Winged helix-like DNA-binding domain superfamily/Winged helix DNA-binding domain"/>
    <property type="match status" value="1"/>
</dbReference>
<feature type="region of interest" description="Disordered" evidence="1">
    <location>
        <begin position="106"/>
        <end position="135"/>
    </location>
</feature>
<accession>A0A8J7MPP9</accession>
<organism evidence="3 4">
    <name type="scientific">Fuscibacter oryzae</name>
    <dbReference type="NCBI Taxonomy" id="2803939"/>
    <lineage>
        <taxon>Bacteria</taxon>
        <taxon>Pseudomonadati</taxon>
        <taxon>Pseudomonadota</taxon>
        <taxon>Alphaproteobacteria</taxon>
        <taxon>Rhodobacterales</taxon>
        <taxon>Paracoccaceae</taxon>
        <taxon>Fuscibacter</taxon>
    </lineage>
</organism>
<proteinExistence type="predicted"/>
<dbReference type="InterPro" id="IPR036390">
    <property type="entry name" value="WH_DNA-bd_sf"/>
</dbReference>
<evidence type="ECO:0000313" key="4">
    <source>
        <dbReference type="Proteomes" id="UP000619033"/>
    </source>
</evidence>
<name>A0A8J7MPP9_9RHOB</name>
<feature type="compositionally biased region" description="Basic and acidic residues" evidence="1">
    <location>
        <begin position="111"/>
        <end position="129"/>
    </location>
</feature>
<dbReference type="CDD" id="cd00090">
    <property type="entry name" value="HTH_ARSR"/>
    <property type="match status" value="1"/>
</dbReference>
<keyword evidence="4" id="KW-1185">Reference proteome</keyword>
<dbReference type="AlphaFoldDB" id="A0A8J7MPP9"/>
<reference evidence="3" key="1">
    <citation type="submission" date="2021-01" db="EMBL/GenBank/DDBJ databases">
        <title>Genome seq and assembly of Tabrizicola sp. KVB23.</title>
        <authorList>
            <person name="Chhetri G."/>
        </authorList>
    </citation>
    <scope>NUCLEOTIDE SEQUENCE</scope>
    <source>
        <strain evidence="3">KVB23</strain>
    </source>
</reference>
<dbReference type="EMBL" id="JAESVP010000003">
    <property type="protein sequence ID" value="MBL4927723.1"/>
    <property type="molecule type" value="Genomic_DNA"/>
</dbReference>
<dbReference type="Proteomes" id="UP000619033">
    <property type="component" value="Unassembled WGS sequence"/>
</dbReference>
<feature type="domain" description="HTH arsR-type" evidence="2">
    <location>
        <begin position="1"/>
        <end position="108"/>
    </location>
</feature>
<dbReference type="SUPFAM" id="SSF46785">
    <property type="entry name" value="Winged helix' DNA-binding domain"/>
    <property type="match status" value="1"/>
</dbReference>
<comment type="caution">
    <text evidence="3">The sequence shown here is derived from an EMBL/GenBank/DDBJ whole genome shotgun (WGS) entry which is preliminary data.</text>
</comment>
<gene>
    <name evidence="3" type="ORF">JI744_06360</name>
</gene>
<evidence type="ECO:0000259" key="2">
    <source>
        <dbReference type="PROSITE" id="PS50987"/>
    </source>
</evidence>
<dbReference type="GO" id="GO:0003700">
    <property type="term" value="F:DNA-binding transcription factor activity"/>
    <property type="evidence" value="ECO:0007669"/>
    <property type="project" value="InterPro"/>
</dbReference>
<evidence type="ECO:0000256" key="1">
    <source>
        <dbReference type="SAM" id="MobiDB-lite"/>
    </source>
</evidence>
<dbReference type="InterPro" id="IPR036388">
    <property type="entry name" value="WH-like_DNA-bd_sf"/>
</dbReference>